<evidence type="ECO:0000313" key="6">
    <source>
        <dbReference type="Proteomes" id="UP000245921"/>
    </source>
</evidence>
<dbReference type="InterPro" id="IPR036291">
    <property type="entry name" value="NAD(P)-bd_dom_sf"/>
</dbReference>
<dbReference type="PROSITE" id="PS51201">
    <property type="entry name" value="RCK_N"/>
    <property type="match status" value="1"/>
</dbReference>
<dbReference type="GO" id="GO:0008324">
    <property type="term" value="F:monoatomic cation transmembrane transporter activity"/>
    <property type="evidence" value="ECO:0007669"/>
    <property type="project" value="InterPro"/>
</dbReference>
<dbReference type="RefSeq" id="WP_109606549.1">
    <property type="nucleotide sequence ID" value="NZ_JAMHJO010000012.1"/>
</dbReference>
<proteinExistence type="predicted"/>
<dbReference type="InterPro" id="IPR050721">
    <property type="entry name" value="Trk_Ktr_HKT_K-transport"/>
</dbReference>
<dbReference type="InterPro" id="IPR003148">
    <property type="entry name" value="RCK_N"/>
</dbReference>
<organism evidence="5 6">
    <name type="scientific">Oceanotoga teriensis</name>
    <dbReference type="NCBI Taxonomy" id="515440"/>
    <lineage>
        <taxon>Bacteria</taxon>
        <taxon>Thermotogati</taxon>
        <taxon>Thermotogota</taxon>
        <taxon>Thermotogae</taxon>
        <taxon>Petrotogales</taxon>
        <taxon>Petrotogaceae</taxon>
        <taxon>Oceanotoga</taxon>
    </lineage>
</organism>
<dbReference type="PANTHER" id="PTHR43833">
    <property type="entry name" value="POTASSIUM CHANNEL PROTEIN 2-RELATED-RELATED"/>
    <property type="match status" value="1"/>
</dbReference>
<accession>A0AA45C4N1</accession>
<dbReference type="Pfam" id="PF02254">
    <property type="entry name" value="TrkA_N"/>
    <property type="match status" value="1"/>
</dbReference>
<sequence>MKKKTFYIFEGDTLAYSLAKKLLLLGNEVYYISKKKENIELMDGLKAYYSSLELINNDPTDIDWVENLEMTSRVGALIIISENDSENFVISWLLRQYYEDIRIVSLVNSPENEFMFKTINVNTLTPISWMEKLIEASLNYEDITDFFNPYVEKLSILELLINIKDKSCNKKLKNIKLPENTIIGVQIKSDGEIKVPQGESIIEENDKIIVFSLKEQVQKVKEALK</sequence>
<evidence type="ECO:0000256" key="1">
    <source>
        <dbReference type="ARBA" id="ARBA00022448"/>
    </source>
</evidence>
<dbReference type="GO" id="GO:0006813">
    <property type="term" value="P:potassium ion transport"/>
    <property type="evidence" value="ECO:0007669"/>
    <property type="project" value="InterPro"/>
</dbReference>
<gene>
    <name evidence="5" type="ORF">C7380_1304</name>
</gene>
<keyword evidence="6" id="KW-1185">Reference proteome</keyword>
<dbReference type="Gene3D" id="3.40.50.720">
    <property type="entry name" value="NAD(P)-binding Rossmann-like Domain"/>
    <property type="match status" value="1"/>
</dbReference>
<name>A0AA45C4N1_9BACT</name>
<dbReference type="PROSITE" id="PS51202">
    <property type="entry name" value="RCK_C"/>
    <property type="match status" value="1"/>
</dbReference>
<keyword evidence="2" id="KW-0406">Ion transport</keyword>
<dbReference type="PANTHER" id="PTHR43833:SF5">
    <property type="entry name" value="TRK SYSTEM POTASSIUM UPTAKE PROTEIN TRKA"/>
    <property type="match status" value="1"/>
</dbReference>
<dbReference type="InterPro" id="IPR006037">
    <property type="entry name" value="RCK_C"/>
</dbReference>
<dbReference type="Pfam" id="PF02080">
    <property type="entry name" value="TrkA_C"/>
    <property type="match status" value="1"/>
</dbReference>
<dbReference type="SUPFAM" id="SSF51735">
    <property type="entry name" value="NAD(P)-binding Rossmann-fold domains"/>
    <property type="match status" value="1"/>
</dbReference>
<dbReference type="InterPro" id="IPR036721">
    <property type="entry name" value="RCK_C_sf"/>
</dbReference>
<feature type="domain" description="RCK C-terminal" evidence="4">
    <location>
        <begin position="141"/>
        <end position="225"/>
    </location>
</feature>
<keyword evidence="1" id="KW-0813">Transport</keyword>
<evidence type="ECO:0000313" key="5">
    <source>
        <dbReference type="EMBL" id="PWJ86721.1"/>
    </source>
</evidence>
<dbReference type="SUPFAM" id="SSF116726">
    <property type="entry name" value="TrkA C-terminal domain-like"/>
    <property type="match status" value="1"/>
</dbReference>
<feature type="domain" description="RCK N-terminal" evidence="3">
    <location>
        <begin position="3"/>
        <end position="128"/>
    </location>
</feature>
<dbReference type="Proteomes" id="UP000245921">
    <property type="component" value="Unassembled WGS sequence"/>
</dbReference>
<comment type="caution">
    <text evidence="5">The sequence shown here is derived from an EMBL/GenBank/DDBJ whole genome shotgun (WGS) entry which is preliminary data.</text>
</comment>
<protein>
    <submittedName>
        <fullName evidence="5">Trk system potassium uptake protein TrkA</fullName>
    </submittedName>
</protein>
<evidence type="ECO:0000259" key="3">
    <source>
        <dbReference type="PROSITE" id="PS51201"/>
    </source>
</evidence>
<dbReference type="Gene3D" id="3.30.70.1450">
    <property type="entry name" value="Regulator of K+ conductance, C-terminal domain"/>
    <property type="match status" value="1"/>
</dbReference>
<reference evidence="5 6" key="1">
    <citation type="submission" date="2018-05" db="EMBL/GenBank/DDBJ databases">
        <title>Genomic Encyclopedia of Type Strains, Phase IV (KMG-IV): sequencing the most valuable type-strain genomes for metagenomic binning, comparative biology and taxonomic classification.</title>
        <authorList>
            <person name="Goeker M."/>
        </authorList>
    </citation>
    <scope>NUCLEOTIDE SEQUENCE [LARGE SCALE GENOMIC DNA]</scope>
    <source>
        <strain evidence="5 6">DSM 24906</strain>
    </source>
</reference>
<dbReference type="EMBL" id="QGGI01000030">
    <property type="protein sequence ID" value="PWJ86721.1"/>
    <property type="molecule type" value="Genomic_DNA"/>
</dbReference>
<evidence type="ECO:0000259" key="4">
    <source>
        <dbReference type="PROSITE" id="PS51202"/>
    </source>
</evidence>
<evidence type="ECO:0000256" key="2">
    <source>
        <dbReference type="ARBA" id="ARBA00023065"/>
    </source>
</evidence>
<dbReference type="AlphaFoldDB" id="A0AA45C4N1"/>